<dbReference type="OrthoDB" id="10254664at2759"/>
<proteinExistence type="inferred from homology"/>
<evidence type="ECO:0000256" key="4">
    <source>
        <dbReference type="ARBA" id="ARBA00065089"/>
    </source>
</evidence>
<accession>A0A0M8MMB4</accession>
<dbReference type="SUPFAM" id="SSF54843">
    <property type="entry name" value="Ribosomal protein L22"/>
    <property type="match status" value="1"/>
</dbReference>
<keyword evidence="2 5" id="KW-0689">Ribosomal protein</keyword>
<dbReference type="InterPro" id="IPR036394">
    <property type="entry name" value="Ribosomal_uL22_sf"/>
</dbReference>
<dbReference type="GO" id="GO:0022625">
    <property type="term" value="C:cytosolic large ribosomal subunit"/>
    <property type="evidence" value="ECO:0007669"/>
    <property type="project" value="TreeGrafter"/>
</dbReference>
<dbReference type="PANTHER" id="PTHR11593">
    <property type="entry name" value="60S RIBOSOMAL PROTEIN L17"/>
    <property type="match status" value="1"/>
</dbReference>
<evidence type="ECO:0000256" key="3">
    <source>
        <dbReference type="ARBA" id="ARBA00023274"/>
    </source>
</evidence>
<evidence type="ECO:0000256" key="5">
    <source>
        <dbReference type="RuleBase" id="RU004005"/>
    </source>
</evidence>
<dbReference type="GO" id="GO:0003735">
    <property type="term" value="F:structural constituent of ribosome"/>
    <property type="evidence" value="ECO:0007669"/>
    <property type="project" value="InterPro"/>
</dbReference>
<dbReference type="STRING" id="77020.A0A0M8MMB4"/>
<dbReference type="FunFam" id="3.90.470.10:FF:000012">
    <property type="entry name" value="60S ribosomal protein L17"/>
    <property type="match status" value="1"/>
</dbReference>
<dbReference type="RefSeq" id="XP_017990639.1">
    <property type="nucleotide sequence ID" value="XM_018136045.1"/>
</dbReference>
<dbReference type="NCBIfam" id="TIGR01038">
    <property type="entry name" value="uL22_arch_euk"/>
    <property type="match status" value="1"/>
</dbReference>
<comment type="caution">
    <text evidence="6">The sequence shown here is derived from an EMBL/GenBank/DDBJ whole genome shotgun (WGS) entry which is preliminary data.</text>
</comment>
<dbReference type="InterPro" id="IPR001063">
    <property type="entry name" value="Ribosomal_uL22"/>
</dbReference>
<comment type="similarity">
    <text evidence="1 5">Belongs to the universal ribosomal protein uL22 family.</text>
</comment>
<dbReference type="GeneID" id="28727920"/>
<dbReference type="AlphaFoldDB" id="A0A0M8MMB4"/>
<dbReference type="CDD" id="cd00336">
    <property type="entry name" value="Ribosomal_L22"/>
    <property type="match status" value="1"/>
</dbReference>
<gene>
    <name evidence="6" type="ORF">Malapachy_1541</name>
</gene>
<dbReference type="Proteomes" id="UP000037751">
    <property type="component" value="Unassembled WGS sequence"/>
</dbReference>
<sequence length="191" mass="21314">MARYAFDDTKLTEKTAKSRGAYLRVHFKNTRETAAAVNGMKLQKAYAYLDNVVEHQQAIPFRRFNGGVGRTQQVKEFKTTQGRWPVKSVKFLLGLLKNAEANAEAKGLDTEALVIRNIAVQQAPKTYRRTYRAHGRINPYRSSPCHIEIHLAEPAEQVAKATSNVAVRLNKRQLAKKRVAAARAIAPAATA</sequence>
<dbReference type="InterPro" id="IPR005721">
    <property type="entry name" value="Ribosomal_uL22_euk/arc"/>
</dbReference>
<dbReference type="EMBL" id="LGAV01000007">
    <property type="protein sequence ID" value="KOS13007.1"/>
    <property type="molecule type" value="Genomic_DNA"/>
</dbReference>
<evidence type="ECO:0000256" key="2">
    <source>
        <dbReference type="ARBA" id="ARBA00022980"/>
    </source>
</evidence>
<keyword evidence="7" id="KW-1185">Reference proteome</keyword>
<evidence type="ECO:0000313" key="6">
    <source>
        <dbReference type="EMBL" id="KOS13007.1"/>
    </source>
</evidence>
<dbReference type="PANTHER" id="PTHR11593:SF10">
    <property type="entry name" value="60S RIBOSOMAL PROTEIN L17"/>
    <property type="match status" value="1"/>
</dbReference>
<keyword evidence="3 5" id="KW-0687">Ribonucleoprotein</keyword>
<dbReference type="Gene3D" id="3.90.470.10">
    <property type="entry name" value="Ribosomal protein L22/L17"/>
    <property type="match status" value="1"/>
</dbReference>
<organism evidence="6 7">
    <name type="scientific">Malassezia pachydermatis</name>
    <dbReference type="NCBI Taxonomy" id="77020"/>
    <lineage>
        <taxon>Eukaryota</taxon>
        <taxon>Fungi</taxon>
        <taxon>Dikarya</taxon>
        <taxon>Basidiomycota</taxon>
        <taxon>Ustilaginomycotina</taxon>
        <taxon>Malasseziomycetes</taxon>
        <taxon>Malasseziales</taxon>
        <taxon>Malasseziaceae</taxon>
        <taxon>Malassezia</taxon>
    </lineage>
</organism>
<dbReference type="GO" id="GO:0002181">
    <property type="term" value="P:cytoplasmic translation"/>
    <property type="evidence" value="ECO:0007669"/>
    <property type="project" value="TreeGrafter"/>
</dbReference>
<evidence type="ECO:0000313" key="7">
    <source>
        <dbReference type="Proteomes" id="UP000037751"/>
    </source>
</evidence>
<reference evidence="6 7" key="1">
    <citation type="submission" date="2015-07" db="EMBL/GenBank/DDBJ databases">
        <title>Draft Genome Sequence of Malassezia furfur CBS1878 and Malassezia pachydermatis CBS1879.</title>
        <authorList>
            <person name="Triana S."/>
            <person name="Ohm R."/>
            <person name="Gonzalez A."/>
            <person name="DeCock H."/>
            <person name="Restrepo S."/>
            <person name="Celis A."/>
        </authorList>
    </citation>
    <scope>NUCLEOTIDE SEQUENCE [LARGE SCALE GENOMIC DNA]</scope>
    <source>
        <strain evidence="6 7">CBS 1879</strain>
    </source>
</reference>
<name>A0A0M8MMB4_9BASI</name>
<protein>
    <submittedName>
        <fullName evidence="6">50s ribosomal protein l22</fullName>
    </submittedName>
</protein>
<evidence type="ECO:0000256" key="1">
    <source>
        <dbReference type="ARBA" id="ARBA00009451"/>
    </source>
</evidence>
<dbReference type="GO" id="GO:0030684">
    <property type="term" value="C:preribosome"/>
    <property type="evidence" value="ECO:0007669"/>
    <property type="project" value="UniProtKB-ARBA"/>
</dbReference>
<dbReference type="Pfam" id="PF00237">
    <property type="entry name" value="Ribosomal_L22"/>
    <property type="match status" value="1"/>
</dbReference>
<comment type="subunit">
    <text evidence="4">Component of the large ribosomal subunit (LSU). Mature yeast ribosomes consist of a small (40S) and a large (60S) subunit. The 40S small subunit contains 1 molecule of ribosomal RNA (18S rRNA) and at least 33 different proteins. The large 60S subunit contains 3 rRNA molecules (25S, 5.8S and 5S rRNA) and at least 46 different proteins. uL22 is associated with the polypeptide exit tunnel.</text>
</comment>
<dbReference type="VEuPathDB" id="FungiDB:Malapachy_1541"/>